<sequence length="229" mass="24932">MYVQINDFTKTIGGKTVLDAIRVGFEEGTVNGIVGPNGSGKTMLLRALCGFIRPTAGGVSIAGKPVVFNESLPERVGVIIEMPGFIAGRTAMENLEYLAGLDGDWDPRETLRLMSLFDLYEHRDKKVKSYSLGMRQKLAIVQALMEHQRLVLLDEPTNGLDRASVTAFLEEIGRQREGGATVIIASHHDDEIRQVCDHIYTMENGRLDTGHVVSPAVVLAGGHGDESAD</sequence>
<dbReference type="Gene3D" id="3.40.50.300">
    <property type="entry name" value="P-loop containing nucleotide triphosphate hydrolases"/>
    <property type="match status" value="1"/>
</dbReference>
<dbReference type="PANTHER" id="PTHR43335">
    <property type="entry name" value="ABC TRANSPORTER, ATP-BINDING PROTEIN"/>
    <property type="match status" value="1"/>
</dbReference>
<dbReference type="GeneID" id="93093844"/>
<dbReference type="RefSeq" id="WP_081882928.1">
    <property type="nucleotide sequence ID" value="NZ_JDUO01000002.1"/>
</dbReference>
<evidence type="ECO:0000259" key="5">
    <source>
        <dbReference type="PROSITE" id="PS50893"/>
    </source>
</evidence>
<keyword evidence="4" id="KW-0067">ATP-binding</keyword>
<dbReference type="EMBL" id="JGZE01000012">
    <property type="protein sequence ID" value="KFI76708.1"/>
    <property type="molecule type" value="Genomic_DNA"/>
</dbReference>
<evidence type="ECO:0000256" key="3">
    <source>
        <dbReference type="ARBA" id="ARBA00022741"/>
    </source>
</evidence>
<keyword evidence="3" id="KW-0547">Nucleotide-binding</keyword>
<protein>
    <submittedName>
        <fullName evidence="6">ABC transporter</fullName>
        <ecNumber evidence="6">3.6.3.31</ecNumber>
    </submittedName>
</protein>
<dbReference type="eggNOG" id="COG1131">
    <property type="taxonomic scope" value="Bacteria"/>
</dbReference>
<dbReference type="InterPro" id="IPR003593">
    <property type="entry name" value="AAA+_ATPase"/>
</dbReference>
<evidence type="ECO:0000256" key="4">
    <source>
        <dbReference type="ARBA" id="ARBA00022840"/>
    </source>
</evidence>
<organism evidence="6 7">
    <name type="scientific">Bifidobacterium mongoliense DSM 21395</name>
    <dbReference type="NCBI Taxonomy" id="1437603"/>
    <lineage>
        <taxon>Bacteria</taxon>
        <taxon>Bacillati</taxon>
        <taxon>Actinomycetota</taxon>
        <taxon>Actinomycetes</taxon>
        <taxon>Bifidobacteriales</taxon>
        <taxon>Bifidobacteriaceae</taxon>
        <taxon>Bifidobacterium</taxon>
    </lineage>
</organism>
<reference evidence="6 7" key="1">
    <citation type="submission" date="2014-03" db="EMBL/GenBank/DDBJ databases">
        <title>Genomics of Bifidobacteria.</title>
        <authorList>
            <person name="Ventura M."/>
            <person name="Milani C."/>
            <person name="Lugli G.A."/>
        </authorList>
    </citation>
    <scope>NUCLEOTIDE SEQUENCE [LARGE SCALE GENOMIC DNA]</scope>
    <source>
        <strain evidence="6 7">DSM 21395</strain>
    </source>
</reference>
<comment type="similarity">
    <text evidence="1">Belongs to the ABC transporter superfamily.</text>
</comment>
<name>A0A087C0A8_9BIFI</name>
<evidence type="ECO:0000256" key="2">
    <source>
        <dbReference type="ARBA" id="ARBA00022448"/>
    </source>
</evidence>
<dbReference type="Proteomes" id="UP000029082">
    <property type="component" value="Unassembled WGS sequence"/>
</dbReference>
<dbReference type="OrthoDB" id="9804819at2"/>
<dbReference type="SMART" id="SM00382">
    <property type="entry name" value="AAA"/>
    <property type="match status" value="1"/>
</dbReference>
<dbReference type="Pfam" id="PF00005">
    <property type="entry name" value="ABC_tran"/>
    <property type="match status" value="1"/>
</dbReference>
<dbReference type="SUPFAM" id="SSF52540">
    <property type="entry name" value="P-loop containing nucleoside triphosphate hydrolases"/>
    <property type="match status" value="1"/>
</dbReference>
<evidence type="ECO:0000256" key="1">
    <source>
        <dbReference type="ARBA" id="ARBA00005417"/>
    </source>
</evidence>
<dbReference type="PROSITE" id="PS00211">
    <property type="entry name" value="ABC_TRANSPORTER_1"/>
    <property type="match status" value="1"/>
</dbReference>
<dbReference type="STRING" id="1437603.GCA_000771525_00593"/>
<accession>A0A087C0A8</accession>
<dbReference type="GO" id="GO:0005524">
    <property type="term" value="F:ATP binding"/>
    <property type="evidence" value="ECO:0007669"/>
    <property type="project" value="UniProtKB-KW"/>
</dbReference>
<keyword evidence="2" id="KW-0813">Transport</keyword>
<dbReference type="PANTHER" id="PTHR43335:SF2">
    <property type="entry name" value="ABC TRANSPORTER, ATP-BINDING PROTEIN"/>
    <property type="match status" value="1"/>
</dbReference>
<dbReference type="InterPro" id="IPR003439">
    <property type="entry name" value="ABC_transporter-like_ATP-bd"/>
</dbReference>
<dbReference type="EC" id="3.6.3.31" evidence="6"/>
<proteinExistence type="inferred from homology"/>
<keyword evidence="6" id="KW-0378">Hydrolase</keyword>
<gene>
    <name evidence="6" type="ORF">BMON_0844</name>
</gene>
<keyword evidence="7" id="KW-1185">Reference proteome</keyword>
<dbReference type="InterPro" id="IPR027417">
    <property type="entry name" value="P-loop_NTPase"/>
</dbReference>
<dbReference type="InterPro" id="IPR017871">
    <property type="entry name" value="ABC_transporter-like_CS"/>
</dbReference>
<dbReference type="GO" id="GO:0016887">
    <property type="term" value="F:ATP hydrolysis activity"/>
    <property type="evidence" value="ECO:0007669"/>
    <property type="project" value="InterPro"/>
</dbReference>
<evidence type="ECO:0000313" key="7">
    <source>
        <dbReference type="Proteomes" id="UP000029082"/>
    </source>
</evidence>
<dbReference type="AlphaFoldDB" id="A0A087C0A8"/>
<dbReference type="PROSITE" id="PS50893">
    <property type="entry name" value="ABC_TRANSPORTER_2"/>
    <property type="match status" value="1"/>
</dbReference>
<feature type="domain" description="ABC transporter" evidence="5">
    <location>
        <begin position="3"/>
        <end position="229"/>
    </location>
</feature>
<evidence type="ECO:0000313" key="6">
    <source>
        <dbReference type="EMBL" id="KFI76708.1"/>
    </source>
</evidence>
<comment type="caution">
    <text evidence="6">The sequence shown here is derived from an EMBL/GenBank/DDBJ whole genome shotgun (WGS) entry which is preliminary data.</text>
</comment>